<dbReference type="InterPro" id="IPR033985">
    <property type="entry name" value="SusD-like_N"/>
</dbReference>
<dbReference type="InterPro" id="IPR012944">
    <property type="entry name" value="SusD_RagB_dom"/>
</dbReference>
<comment type="subcellular location">
    <subcellularLocation>
        <location evidence="1">Cell outer membrane</location>
    </subcellularLocation>
</comment>
<organism evidence="9 10">
    <name type="scientific">Flectobacillus roseus</name>
    <dbReference type="NCBI Taxonomy" id="502259"/>
    <lineage>
        <taxon>Bacteria</taxon>
        <taxon>Pseudomonadati</taxon>
        <taxon>Bacteroidota</taxon>
        <taxon>Cytophagia</taxon>
        <taxon>Cytophagales</taxon>
        <taxon>Flectobacillaceae</taxon>
        <taxon>Flectobacillus</taxon>
    </lineage>
</organism>
<feature type="chain" id="PRO_5047020437" evidence="6">
    <location>
        <begin position="30"/>
        <end position="544"/>
    </location>
</feature>
<name>A0ABT6YDI6_9BACT</name>
<evidence type="ECO:0000313" key="9">
    <source>
        <dbReference type="EMBL" id="MDI9861646.1"/>
    </source>
</evidence>
<comment type="similarity">
    <text evidence="2">Belongs to the SusD family.</text>
</comment>
<feature type="domain" description="RagB/SusD" evidence="7">
    <location>
        <begin position="275"/>
        <end position="544"/>
    </location>
</feature>
<keyword evidence="10" id="KW-1185">Reference proteome</keyword>
<evidence type="ECO:0000256" key="4">
    <source>
        <dbReference type="ARBA" id="ARBA00023136"/>
    </source>
</evidence>
<reference evidence="9 10" key="1">
    <citation type="submission" date="2023-05" db="EMBL/GenBank/DDBJ databases">
        <title>Novel species of genus Flectobacillus isolated from stream in China.</title>
        <authorList>
            <person name="Lu H."/>
        </authorList>
    </citation>
    <scope>NUCLEOTIDE SEQUENCE [LARGE SCALE GENOMIC DNA]</scope>
    <source>
        <strain evidence="9 10">KCTC 42575</strain>
    </source>
</reference>
<accession>A0ABT6YDI6</accession>
<dbReference type="PROSITE" id="PS51257">
    <property type="entry name" value="PROKAR_LIPOPROTEIN"/>
    <property type="match status" value="1"/>
</dbReference>
<keyword evidence="3 6" id="KW-0732">Signal</keyword>
<feature type="domain" description="SusD-like N-terminal" evidence="8">
    <location>
        <begin position="110"/>
        <end position="228"/>
    </location>
</feature>
<dbReference type="SUPFAM" id="SSF48452">
    <property type="entry name" value="TPR-like"/>
    <property type="match status" value="1"/>
</dbReference>
<evidence type="ECO:0000313" key="10">
    <source>
        <dbReference type="Proteomes" id="UP001236507"/>
    </source>
</evidence>
<evidence type="ECO:0000256" key="5">
    <source>
        <dbReference type="ARBA" id="ARBA00023237"/>
    </source>
</evidence>
<dbReference type="Pfam" id="PF07980">
    <property type="entry name" value="SusD_RagB"/>
    <property type="match status" value="1"/>
</dbReference>
<dbReference type="EMBL" id="JASHIF010000021">
    <property type="protein sequence ID" value="MDI9861646.1"/>
    <property type="molecule type" value="Genomic_DNA"/>
</dbReference>
<dbReference type="InterPro" id="IPR011990">
    <property type="entry name" value="TPR-like_helical_dom_sf"/>
</dbReference>
<evidence type="ECO:0000256" key="2">
    <source>
        <dbReference type="ARBA" id="ARBA00006275"/>
    </source>
</evidence>
<evidence type="ECO:0000259" key="8">
    <source>
        <dbReference type="Pfam" id="PF14322"/>
    </source>
</evidence>
<gene>
    <name evidence="9" type="ORF">QM524_20670</name>
</gene>
<comment type="caution">
    <text evidence="9">The sequence shown here is derived from an EMBL/GenBank/DDBJ whole genome shotgun (WGS) entry which is preliminary data.</text>
</comment>
<dbReference type="Proteomes" id="UP001236507">
    <property type="component" value="Unassembled WGS sequence"/>
</dbReference>
<keyword evidence="4" id="KW-0472">Membrane</keyword>
<dbReference type="CDD" id="cd08977">
    <property type="entry name" value="SusD"/>
    <property type="match status" value="1"/>
</dbReference>
<dbReference type="RefSeq" id="WP_283346013.1">
    <property type="nucleotide sequence ID" value="NZ_JASHIF010000021.1"/>
</dbReference>
<evidence type="ECO:0000256" key="6">
    <source>
        <dbReference type="SAM" id="SignalP"/>
    </source>
</evidence>
<feature type="signal peptide" evidence="6">
    <location>
        <begin position="1"/>
        <end position="29"/>
    </location>
</feature>
<evidence type="ECO:0000256" key="1">
    <source>
        <dbReference type="ARBA" id="ARBA00004442"/>
    </source>
</evidence>
<dbReference type="Pfam" id="PF14322">
    <property type="entry name" value="SusD-like_3"/>
    <property type="match status" value="1"/>
</dbReference>
<evidence type="ECO:0000256" key="3">
    <source>
        <dbReference type="ARBA" id="ARBA00022729"/>
    </source>
</evidence>
<protein>
    <submittedName>
        <fullName evidence="9">RagB/SusD family nutrient uptake outer membrane protein</fullName>
    </submittedName>
</protein>
<sequence>MKFKNIYSKLPSFKIGLLFALYFSMVACKSDYFDKQPLDSISDGTFWKTEKDANLALIGCYNIGAGWSGEDFWNARAVFYLDLMAGLGSEKELIPDRVTDGSLNSSYWVTNSYWSNTYNKIAKCNNFLDHIDAIQMDQTKKNILKSEIRTLRAYCLFNLALYFGDVPLPKKLLTLDEANSITRTPKAEVWTFVENELKESAALLPTTRPSSEMGRITAGAALAILGRVQMAEKKWSDAAATYKKIIDSGAYSIEQGGFKKLFIQTGENSNEIILASQYHEDTYGHVFLQYLYPETYGGWHQFSPYNELVQSYECIDGKTVEESPLYNSNNPYNNRDPRLDQTIMISDRAVFKGVKYISRPESNSPDRMNRYNWSGYCVNKFMDSTFAGNLMNYGGNFTLIRYAEVLLSYLEAKVEAGDAINQALLDETINKVRGRASVNMPPVKVTDAASLRTIFRRERKVELAFEGIHYYDILRWGTAATELNRQFTGMKLTNSPSTYKDFPVDNQGFLLYQKRAFVAGRNELWPIPQSERDINKNLTQNPGY</sequence>
<proteinExistence type="inferred from homology"/>
<dbReference type="Gene3D" id="1.25.40.390">
    <property type="match status" value="1"/>
</dbReference>
<evidence type="ECO:0000259" key="7">
    <source>
        <dbReference type="Pfam" id="PF07980"/>
    </source>
</evidence>
<keyword evidence="5" id="KW-0998">Cell outer membrane</keyword>